<dbReference type="InterPro" id="IPR036735">
    <property type="entry name" value="NGN_dom_sf"/>
</dbReference>
<dbReference type="InterPro" id="IPR043425">
    <property type="entry name" value="NusG-like"/>
</dbReference>
<dbReference type="InterPro" id="IPR006645">
    <property type="entry name" value="NGN-like_dom"/>
</dbReference>
<keyword evidence="3" id="KW-0804">Transcription</keyword>
<keyword evidence="1" id="KW-0889">Transcription antitermination</keyword>
<evidence type="ECO:0000313" key="5">
    <source>
        <dbReference type="EMBL" id="TKC08195.1"/>
    </source>
</evidence>
<dbReference type="AlphaFoldDB" id="A0A4V5P1S5"/>
<evidence type="ECO:0000259" key="4">
    <source>
        <dbReference type="Pfam" id="PF02357"/>
    </source>
</evidence>
<keyword evidence="2" id="KW-0805">Transcription regulation</keyword>
<dbReference type="NCBIfam" id="NF033644">
    <property type="entry name" value="antiterm_UpxY"/>
    <property type="match status" value="1"/>
</dbReference>
<reference evidence="5 6" key="1">
    <citation type="submission" date="2019-04" db="EMBL/GenBank/DDBJ databases">
        <title>Pedobacter sp. RP-3-22 sp. nov., isolated from Arctic soil.</title>
        <authorList>
            <person name="Dahal R.H."/>
            <person name="Kim D.-U."/>
        </authorList>
    </citation>
    <scope>NUCLEOTIDE SEQUENCE [LARGE SCALE GENOMIC DNA]</scope>
    <source>
        <strain evidence="5 6">RP-3-22</strain>
    </source>
</reference>
<evidence type="ECO:0000256" key="3">
    <source>
        <dbReference type="ARBA" id="ARBA00023163"/>
    </source>
</evidence>
<dbReference type="SUPFAM" id="SSF82679">
    <property type="entry name" value="N-utilization substance G protein NusG, N-terminal domain"/>
    <property type="match status" value="1"/>
</dbReference>
<dbReference type="CDD" id="cd09895">
    <property type="entry name" value="NGN_SP_UpxY"/>
    <property type="match status" value="1"/>
</dbReference>
<evidence type="ECO:0000313" key="6">
    <source>
        <dbReference type="Proteomes" id="UP000309488"/>
    </source>
</evidence>
<feature type="domain" description="NusG-like N-terminal" evidence="4">
    <location>
        <begin position="7"/>
        <end position="99"/>
    </location>
</feature>
<dbReference type="OrthoDB" id="9796143at2"/>
<dbReference type="PANTHER" id="PTHR30265">
    <property type="entry name" value="RHO-INTERACTING TRANSCRIPTION TERMINATION FACTOR NUSG"/>
    <property type="match status" value="1"/>
</dbReference>
<gene>
    <name evidence="5" type="ORF">FA048_13640</name>
</gene>
<dbReference type="Pfam" id="PF02357">
    <property type="entry name" value="NusG"/>
    <property type="match status" value="1"/>
</dbReference>
<dbReference type="EMBL" id="SWBR01000003">
    <property type="protein sequence ID" value="TKC08195.1"/>
    <property type="molecule type" value="Genomic_DNA"/>
</dbReference>
<accession>A0A4V5P1S5</accession>
<name>A0A4V5P1S5_9SPHI</name>
<comment type="caution">
    <text evidence="5">The sequence shown here is derived from an EMBL/GenBank/DDBJ whole genome shotgun (WGS) entry which is preliminary data.</text>
</comment>
<dbReference type="GO" id="GO:0006354">
    <property type="term" value="P:DNA-templated transcription elongation"/>
    <property type="evidence" value="ECO:0007669"/>
    <property type="project" value="InterPro"/>
</dbReference>
<sequence length="168" mass="19683">MIENTYKWYPIYTRSRAEKKTQEELNRKNIETYLPLKKIIKQWSDRKKIIEEPLFKSYLFIYISSKEYTEVLTTYGISRFIYFSGKIASIPDKQLEDLRLLLANDTDLELIEYEISLGEKVLIKAGPFKGIIAELVSLKNKKSLVLRLESLGYSILINTSMAFIEPIK</sequence>
<proteinExistence type="predicted"/>
<dbReference type="Gene3D" id="3.30.70.940">
    <property type="entry name" value="NusG, N-terminal domain"/>
    <property type="match status" value="1"/>
</dbReference>
<evidence type="ECO:0000256" key="1">
    <source>
        <dbReference type="ARBA" id="ARBA00022814"/>
    </source>
</evidence>
<evidence type="ECO:0000256" key="2">
    <source>
        <dbReference type="ARBA" id="ARBA00023015"/>
    </source>
</evidence>
<dbReference type="RefSeq" id="WP_136841931.1">
    <property type="nucleotide sequence ID" value="NZ_SWBR01000003.1"/>
</dbReference>
<organism evidence="5 6">
    <name type="scientific">Pedobacter polaris</name>
    <dbReference type="NCBI Taxonomy" id="2571273"/>
    <lineage>
        <taxon>Bacteria</taxon>
        <taxon>Pseudomonadati</taxon>
        <taxon>Bacteroidota</taxon>
        <taxon>Sphingobacteriia</taxon>
        <taxon>Sphingobacteriales</taxon>
        <taxon>Sphingobacteriaceae</taxon>
        <taxon>Pedobacter</taxon>
    </lineage>
</organism>
<protein>
    <submittedName>
        <fullName evidence="5">UpxY family transcription antiterminator</fullName>
    </submittedName>
</protein>
<keyword evidence="6" id="KW-1185">Reference proteome</keyword>
<dbReference type="PANTHER" id="PTHR30265:SF4">
    <property type="entry name" value="KOW MOTIF FAMILY PROTEIN, EXPRESSED"/>
    <property type="match status" value="1"/>
</dbReference>
<dbReference type="Proteomes" id="UP000309488">
    <property type="component" value="Unassembled WGS sequence"/>
</dbReference>
<dbReference type="GO" id="GO:0031564">
    <property type="term" value="P:transcription antitermination"/>
    <property type="evidence" value="ECO:0007669"/>
    <property type="project" value="UniProtKB-KW"/>
</dbReference>